<evidence type="ECO:0000256" key="1">
    <source>
        <dbReference type="ARBA" id="ARBA00023125"/>
    </source>
</evidence>
<dbReference type="PANTHER" id="PTHR46797:SF1">
    <property type="entry name" value="METHYLPHOSPHONATE SYNTHASE"/>
    <property type="match status" value="1"/>
</dbReference>
<dbReference type="Pfam" id="PF01381">
    <property type="entry name" value="HTH_3"/>
    <property type="match status" value="1"/>
</dbReference>
<keyword evidence="1" id="KW-0238">DNA-binding</keyword>
<dbReference type="GO" id="GO:0003700">
    <property type="term" value="F:DNA-binding transcription factor activity"/>
    <property type="evidence" value="ECO:0007669"/>
    <property type="project" value="TreeGrafter"/>
</dbReference>
<dbReference type="InterPro" id="IPR001387">
    <property type="entry name" value="Cro/C1-type_HTH"/>
</dbReference>
<accession>A0A7W4LS20</accession>
<name>A0A7W4LS20_BACVE</name>
<dbReference type="InterPro" id="IPR010982">
    <property type="entry name" value="Lambda_DNA-bd_dom_sf"/>
</dbReference>
<proteinExistence type="predicted"/>
<organism evidence="3 4">
    <name type="scientific">Bacillus velezensis</name>
    <dbReference type="NCBI Taxonomy" id="492670"/>
    <lineage>
        <taxon>Bacteria</taxon>
        <taxon>Bacillati</taxon>
        <taxon>Bacillota</taxon>
        <taxon>Bacilli</taxon>
        <taxon>Bacillales</taxon>
        <taxon>Bacillaceae</taxon>
        <taxon>Bacillus</taxon>
        <taxon>Bacillus amyloliquefaciens group</taxon>
    </lineage>
</organism>
<dbReference type="AlphaFoldDB" id="A0A7W4LS20"/>
<dbReference type="InterPro" id="IPR050807">
    <property type="entry name" value="TransReg_Diox_bact_type"/>
</dbReference>
<dbReference type="SMART" id="SM00530">
    <property type="entry name" value="HTH_XRE"/>
    <property type="match status" value="1"/>
</dbReference>
<dbReference type="Gene3D" id="1.10.260.40">
    <property type="entry name" value="lambda repressor-like DNA-binding domains"/>
    <property type="match status" value="1"/>
</dbReference>
<evidence type="ECO:0000313" key="4">
    <source>
        <dbReference type="Proteomes" id="UP000587477"/>
    </source>
</evidence>
<dbReference type="PANTHER" id="PTHR46797">
    <property type="entry name" value="HTH-TYPE TRANSCRIPTIONAL REGULATOR"/>
    <property type="match status" value="1"/>
</dbReference>
<feature type="domain" description="HTH cro/C1-type" evidence="2">
    <location>
        <begin position="11"/>
        <end position="67"/>
    </location>
</feature>
<dbReference type="CDD" id="cd00093">
    <property type="entry name" value="HTH_XRE"/>
    <property type="match status" value="1"/>
</dbReference>
<reference evidence="4" key="1">
    <citation type="submission" date="2020-10" db="EMBL/GenBank/DDBJ databases">
        <title>Complete genome sequence of Bacillus velezensis NST6.</title>
        <authorList>
            <person name="Choi J."/>
        </authorList>
    </citation>
    <scope>NUCLEOTIDE SEQUENCE [LARGE SCALE GENOMIC DNA]</scope>
    <source>
        <strain evidence="4">NST6</strain>
    </source>
</reference>
<gene>
    <name evidence="3" type="primary">nadR_2</name>
    <name evidence="3" type="ORF">BACVE_003807</name>
</gene>
<dbReference type="GO" id="GO:0005829">
    <property type="term" value="C:cytosol"/>
    <property type="evidence" value="ECO:0007669"/>
    <property type="project" value="TreeGrafter"/>
</dbReference>
<evidence type="ECO:0000259" key="2">
    <source>
        <dbReference type="PROSITE" id="PS50943"/>
    </source>
</evidence>
<protein>
    <submittedName>
        <fullName evidence="3">Trifunctional NAD biosynthesis/regulator protein NadR</fullName>
    </submittedName>
</protein>
<dbReference type="PROSITE" id="PS50943">
    <property type="entry name" value="HTH_CROC1"/>
    <property type="match status" value="1"/>
</dbReference>
<dbReference type="GO" id="GO:0003677">
    <property type="term" value="F:DNA binding"/>
    <property type="evidence" value="ECO:0007669"/>
    <property type="project" value="UniProtKB-KW"/>
</dbReference>
<evidence type="ECO:0000313" key="3">
    <source>
        <dbReference type="EMBL" id="QOY28765.1"/>
    </source>
</evidence>
<dbReference type="SUPFAM" id="SSF47413">
    <property type="entry name" value="lambda repressor-like DNA-binding domains"/>
    <property type="match status" value="1"/>
</dbReference>
<sequence>MEKNKIIGRNIAKLRKQKKLTLRQLADATGVTQGYLSKLEAGDKIKKPSYEKLNAIAKYFNVDVSYFATDEDELNKMSDEEKELVFARNLTLDVIKKANIIDNEGNIITEDEREFMLNALKSYRESKAKFLDDLAED</sequence>
<dbReference type="RefSeq" id="WP_038458336.1">
    <property type="nucleotide sequence ID" value="NZ_CP033576.1"/>
</dbReference>
<dbReference type="EMBL" id="CP063687">
    <property type="protein sequence ID" value="QOY28765.1"/>
    <property type="molecule type" value="Genomic_DNA"/>
</dbReference>
<dbReference type="Proteomes" id="UP000587477">
    <property type="component" value="Chromosome"/>
</dbReference>